<evidence type="ECO:0000256" key="1">
    <source>
        <dbReference type="ARBA" id="ARBA00004651"/>
    </source>
</evidence>
<dbReference type="SUPFAM" id="SSF90123">
    <property type="entry name" value="ABC transporter transmembrane region"/>
    <property type="match status" value="1"/>
</dbReference>
<dbReference type="Proteomes" id="UP000430508">
    <property type="component" value="Chromosome"/>
</dbReference>
<dbReference type="InterPro" id="IPR003593">
    <property type="entry name" value="AAA+_ATPase"/>
</dbReference>
<dbReference type="RefSeq" id="WP_019226084.1">
    <property type="nucleotide sequence ID" value="NZ_CP046996.1"/>
</dbReference>
<evidence type="ECO:0000256" key="7">
    <source>
        <dbReference type="SAM" id="Phobius"/>
    </source>
</evidence>
<dbReference type="InterPro" id="IPR039421">
    <property type="entry name" value="Type_1_exporter"/>
</dbReference>
<sequence>MNILNRFVRYYKPYRLLFYTDMLCAVIVSVVDLSFPQILNHLNKNVFTQGREVILHSIGFFGAALLTLYIIRYFCQYFITCWGHIMGARMEADMRRDLFTQFQRLSFSYYDQNNTGELMSRLVNDLFDISELAHHGPENIFISFLKIIGSFVLLMLLNVPMTLILLAVTAIMVIFSIQRNLKMKAVFLDNRVKIAKVNTSLQDSLAGIRVVKSFANEEAEKMKFRKSNQDFLASKASSYKMMGGYFAWNSFFSGLLYIVVIISGGLSIAGGSLTLTELVIYLLYINIFVQPLEVLINFTEQFQKGFAGFKRFEEIMETKPDIIEKPNALPLENVKGEIEFSNVSFRYNLDDDVLQNVSVRIPTGRKVALVGPSGGGKTTLCSLLPRFYDVTEGTITIDGNDIRDVTLDSLRNAIGIVQQDVYMFSGTIKENIAYGKANASDQEIIEAARSANIHEFIMSLGLGYDTFVGERGVRLSGGQKQRLSIARVFLKNPPILILDEATSALDNESERYIQESLSKLSHNRTTIIIAHRLSTIKNADEIIVITDEGVQERGTHRQLVNLDGIYARYYNMQFEGIDTQERQPE</sequence>
<dbReference type="InterPro" id="IPR027417">
    <property type="entry name" value="P-loop_NTPase"/>
</dbReference>
<reference evidence="10 11" key="1">
    <citation type="submission" date="2019-12" db="EMBL/GenBank/DDBJ databases">
        <title>Sequence classification of anaerobic respiratory reductive dehalogenases: First we see many, then we see few.</title>
        <authorList>
            <person name="Molenda O."/>
            <person name="Puentes Jacome L.A."/>
            <person name="Cao X."/>
            <person name="Nesbo C.L."/>
            <person name="Tang S."/>
            <person name="Morson N."/>
            <person name="Patron J."/>
            <person name="Lomheim L."/>
            <person name="Wishart D.S."/>
            <person name="Edwards E.A."/>
        </authorList>
    </citation>
    <scope>NUCLEOTIDE SEQUENCE [LARGE SCALE GENOMIC DNA]</scope>
    <source>
        <strain evidence="10 11">12DCA</strain>
    </source>
</reference>
<dbReference type="FunFam" id="3.40.50.300:FF:000218">
    <property type="entry name" value="Multidrug ABC transporter ATP-binding protein"/>
    <property type="match status" value="1"/>
</dbReference>
<evidence type="ECO:0000259" key="9">
    <source>
        <dbReference type="PROSITE" id="PS50929"/>
    </source>
</evidence>
<feature type="transmembrane region" description="Helical" evidence="7">
    <location>
        <begin position="278"/>
        <end position="296"/>
    </location>
</feature>
<accession>A0A857DIK9</accession>
<keyword evidence="2 7" id="KW-0812">Transmembrane</keyword>
<gene>
    <name evidence="10" type="ORF">GQ588_08310</name>
</gene>
<dbReference type="CDD" id="cd18549">
    <property type="entry name" value="ABC_6TM_YwjA_like"/>
    <property type="match status" value="1"/>
</dbReference>
<feature type="domain" description="ABC transmembrane type-1" evidence="9">
    <location>
        <begin position="22"/>
        <end position="304"/>
    </location>
</feature>
<evidence type="ECO:0000256" key="3">
    <source>
        <dbReference type="ARBA" id="ARBA00022741"/>
    </source>
</evidence>
<dbReference type="CDD" id="cd03251">
    <property type="entry name" value="ABCC_MsbA"/>
    <property type="match status" value="1"/>
</dbReference>
<keyword evidence="6 7" id="KW-0472">Membrane</keyword>
<dbReference type="Pfam" id="PF00664">
    <property type="entry name" value="ABC_membrane"/>
    <property type="match status" value="1"/>
</dbReference>
<dbReference type="PROSITE" id="PS00211">
    <property type="entry name" value="ABC_TRANSPORTER_1"/>
    <property type="match status" value="1"/>
</dbReference>
<dbReference type="InterPro" id="IPR017871">
    <property type="entry name" value="ABC_transporter-like_CS"/>
</dbReference>
<feature type="domain" description="ABC transporter" evidence="8">
    <location>
        <begin position="338"/>
        <end position="572"/>
    </location>
</feature>
<dbReference type="InterPro" id="IPR036640">
    <property type="entry name" value="ABC1_TM_sf"/>
</dbReference>
<dbReference type="GO" id="GO:0016887">
    <property type="term" value="F:ATP hydrolysis activity"/>
    <property type="evidence" value="ECO:0007669"/>
    <property type="project" value="InterPro"/>
</dbReference>
<dbReference type="GO" id="GO:0005886">
    <property type="term" value="C:plasma membrane"/>
    <property type="evidence" value="ECO:0007669"/>
    <property type="project" value="UniProtKB-SubCell"/>
</dbReference>
<protein>
    <submittedName>
        <fullName evidence="10">ATP-binding cassette domain-containing protein</fullName>
    </submittedName>
</protein>
<dbReference type="SMART" id="SM00382">
    <property type="entry name" value="AAA"/>
    <property type="match status" value="1"/>
</dbReference>
<evidence type="ECO:0000313" key="10">
    <source>
        <dbReference type="EMBL" id="QHA00633.1"/>
    </source>
</evidence>
<dbReference type="Pfam" id="PF00005">
    <property type="entry name" value="ABC_tran"/>
    <property type="match status" value="1"/>
</dbReference>
<evidence type="ECO:0000313" key="11">
    <source>
        <dbReference type="Proteomes" id="UP000430508"/>
    </source>
</evidence>
<dbReference type="SUPFAM" id="SSF52540">
    <property type="entry name" value="P-loop containing nucleoside triphosphate hydrolases"/>
    <property type="match status" value="1"/>
</dbReference>
<dbReference type="Gene3D" id="3.40.50.300">
    <property type="entry name" value="P-loop containing nucleotide triphosphate hydrolases"/>
    <property type="match status" value="1"/>
</dbReference>
<evidence type="ECO:0000256" key="2">
    <source>
        <dbReference type="ARBA" id="ARBA00022692"/>
    </source>
</evidence>
<organism evidence="10 11">
    <name type="scientific">Dehalobacter restrictus</name>
    <dbReference type="NCBI Taxonomy" id="55583"/>
    <lineage>
        <taxon>Bacteria</taxon>
        <taxon>Bacillati</taxon>
        <taxon>Bacillota</taxon>
        <taxon>Clostridia</taxon>
        <taxon>Eubacteriales</taxon>
        <taxon>Desulfitobacteriaceae</taxon>
        <taxon>Dehalobacter</taxon>
    </lineage>
</organism>
<dbReference type="InterPro" id="IPR011527">
    <property type="entry name" value="ABC1_TM_dom"/>
</dbReference>
<dbReference type="GO" id="GO:0015421">
    <property type="term" value="F:ABC-type oligopeptide transporter activity"/>
    <property type="evidence" value="ECO:0007669"/>
    <property type="project" value="TreeGrafter"/>
</dbReference>
<dbReference type="PROSITE" id="PS50893">
    <property type="entry name" value="ABC_TRANSPORTER_2"/>
    <property type="match status" value="1"/>
</dbReference>
<name>A0A857DIK9_9FIRM</name>
<evidence type="ECO:0000256" key="6">
    <source>
        <dbReference type="ARBA" id="ARBA00023136"/>
    </source>
</evidence>
<evidence type="ECO:0000256" key="5">
    <source>
        <dbReference type="ARBA" id="ARBA00022989"/>
    </source>
</evidence>
<keyword evidence="4 10" id="KW-0067">ATP-binding</keyword>
<feature type="transmembrane region" description="Helical" evidence="7">
    <location>
        <begin position="16"/>
        <end position="33"/>
    </location>
</feature>
<dbReference type="PANTHER" id="PTHR43394:SF1">
    <property type="entry name" value="ATP-BINDING CASSETTE SUB-FAMILY B MEMBER 10, MITOCHONDRIAL"/>
    <property type="match status" value="1"/>
</dbReference>
<dbReference type="Gene3D" id="1.20.1560.10">
    <property type="entry name" value="ABC transporter type 1, transmembrane domain"/>
    <property type="match status" value="1"/>
</dbReference>
<dbReference type="GO" id="GO:0005524">
    <property type="term" value="F:ATP binding"/>
    <property type="evidence" value="ECO:0007669"/>
    <property type="project" value="UniProtKB-KW"/>
</dbReference>
<feature type="transmembrane region" description="Helical" evidence="7">
    <location>
        <begin position="245"/>
        <end position="266"/>
    </location>
</feature>
<keyword evidence="5 7" id="KW-1133">Transmembrane helix</keyword>
<evidence type="ECO:0000256" key="4">
    <source>
        <dbReference type="ARBA" id="ARBA00022840"/>
    </source>
</evidence>
<evidence type="ECO:0000259" key="8">
    <source>
        <dbReference type="PROSITE" id="PS50893"/>
    </source>
</evidence>
<feature type="transmembrane region" description="Helical" evidence="7">
    <location>
        <begin position="53"/>
        <end position="71"/>
    </location>
</feature>
<dbReference type="PROSITE" id="PS50929">
    <property type="entry name" value="ABC_TM1F"/>
    <property type="match status" value="1"/>
</dbReference>
<comment type="subcellular location">
    <subcellularLocation>
        <location evidence="1">Cell membrane</location>
        <topology evidence="1">Multi-pass membrane protein</topology>
    </subcellularLocation>
</comment>
<dbReference type="PANTHER" id="PTHR43394">
    <property type="entry name" value="ATP-DEPENDENT PERMEASE MDL1, MITOCHONDRIAL"/>
    <property type="match status" value="1"/>
</dbReference>
<proteinExistence type="predicted"/>
<keyword evidence="3" id="KW-0547">Nucleotide-binding</keyword>
<dbReference type="AlphaFoldDB" id="A0A857DIK9"/>
<dbReference type="EMBL" id="CP046996">
    <property type="protein sequence ID" value="QHA00633.1"/>
    <property type="molecule type" value="Genomic_DNA"/>
</dbReference>
<dbReference type="InterPro" id="IPR003439">
    <property type="entry name" value="ABC_transporter-like_ATP-bd"/>
</dbReference>
<feature type="transmembrane region" description="Helical" evidence="7">
    <location>
        <begin position="163"/>
        <end position="181"/>
    </location>
</feature>